<gene>
    <name evidence="3" type="ORF">BJG266_LOCUS16765</name>
    <name evidence="4" type="ORF">QVE165_LOCUS40749</name>
</gene>
<protein>
    <submittedName>
        <fullName evidence="4">Uncharacterized protein</fullName>
    </submittedName>
</protein>
<keyword evidence="1" id="KW-0812">Transmembrane</keyword>
<dbReference type="AlphaFoldDB" id="A0A815Q4X1"/>
<evidence type="ECO:0000256" key="1">
    <source>
        <dbReference type="SAM" id="Phobius"/>
    </source>
</evidence>
<dbReference type="Proteomes" id="UP000663832">
    <property type="component" value="Unassembled WGS sequence"/>
</dbReference>
<dbReference type="EMBL" id="CAJNOI010000079">
    <property type="protein sequence ID" value="CAF1016636.1"/>
    <property type="molecule type" value="Genomic_DNA"/>
</dbReference>
<evidence type="ECO:0000313" key="3">
    <source>
        <dbReference type="EMBL" id="CAF1016636.1"/>
    </source>
</evidence>
<proteinExistence type="predicted"/>
<organism evidence="4 5">
    <name type="scientific">Adineta steineri</name>
    <dbReference type="NCBI Taxonomy" id="433720"/>
    <lineage>
        <taxon>Eukaryota</taxon>
        <taxon>Metazoa</taxon>
        <taxon>Spiralia</taxon>
        <taxon>Gnathifera</taxon>
        <taxon>Rotifera</taxon>
        <taxon>Eurotatoria</taxon>
        <taxon>Bdelloidea</taxon>
        <taxon>Adinetida</taxon>
        <taxon>Adinetidae</taxon>
        <taxon>Adineta</taxon>
    </lineage>
</organism>
<reference evidence="4" key="1">
    <citation type="submission" date="2021-02" db="EMBL/GenBank/DDBJ databases">
        <authorList>
            <person name="Nowell W R."/>
        </authorList>
    </citation>
    <scope>NUCLEOTIDE SEQUENCE</scope>
</reference>
<dbReference type="EMBL" id="CAJNOM010000474">
    <property type="protein sequence ID" value="CAF1458115.1"/>
    <property type="molecule type" value="Genomic_DNA"/>
</dbReference>
<comment type="caution">
    <text evidence="4">The sequence shown here is derived from an EMBL/GenBank/DDBJ whole genome shotgun (WGS) entry which is preliminary data.</text>
</comment>
<dbReference type="OrthoDB" id="10004582at2759"/>
<keyword evidence="2" id="KW-0732">Signal</keyword>
<keyword evidence="1" id="KW-1133">Transmembrane helix</keyword>
<keyword evidence="5" id="KW-1185">Reference proteome</keyword>
<sequence>MNYFIVISILVLWYWPNGTYATVIVTQAMYTLNTSGDKCYCVLDSTCDIDNKLVVSLDDLVENFFKMDWNLDSIRFGCSIMDSVLKSSLMCWFEKTCLDQLRIAVNTAQLPMFPSITPLNSRLSSRYSPNTSVEIIFNEIMIEKWNFSSSYSIYYEKCKPSSCSFTYEKKTSIISLIGGINVILRLFSPLIIKIIFKFIDRLKHKNSLQISTIQQENHQNFGICSRVMDRLNDKLLMINLFDNESNNIETIRLERISTKIYLLVFSICIYSITVYMLFSDITIDQSFSNPVENDYDNLFISYSKSLDCPCNKISITYKDFIEISTTFHQICSSDFVNMKWINYLFHQGDWYYYERRDIHARGSVYFLFLSNLCQISQVTINTAIEQFLNETFINTELISESEFNIQIENIILQFQNVTLTKFSRSLKLLRDIMNRNAFVSSYFLNWYWWRDINSSFTTIPISPIIMKNGCSCGTQSDCIDSGGIYHNLDNTPKFAMPGWNIGCSVVETLLYYITTVSFQYTYRMNISAMNSSSISRFKTNTLIQTISDELFIEEWKINSSYSLFYSQCAPIYCSYETQKDDYAIYIISKILGVNQRINKFIQDRIFTSRLTFVKWLSDHFLDLICCDIIYNRFCLQILPEIHHNIRWLDLESTSMKHVLCAARYPNLHSLGLYNIHEKSLQYLLTDQNLSSCMFKKQIKTLLITIDNSRAMLDTVVNIVDDILTVFISLNDLILYESFYKNRLRLFFHNPPSSRFHSSTLRKLNIRLQCMSDCLYLLDGRFDQLQTLHVDLINLCNSKGIQNDKDLPNLKDFSLSSNVESDTYSESILPLLGRMPNLEALSLYFAVCVNEKFIDGNHLMNDIIDYMPWLNHFSFYIRSVMHLRNPINLPSTKDIQSTFVNFSNHTIISYVDYFQKAEQGQCHIYSYPSFTPYYNSISNNFPGGLFKHVRAISLYDEHPFEHEFFLQIVHSFPSMEKLTLTNREPQNGKQLNNNNNNKNLSIIEYSYLHELIIIDVHSDYIEEFLVDTKTYFSKDIFLSINYESLKYVTHNFTRDDTRINCAKINELELFPASQSTNVLGDYFPNANLCFLEQ</sequence>
<feature type="signal peptide" evidence="2">
    <location>
        <begin position="1"/>
        <end position="21"/>
    </location>
</feature>
<evidence type="ECO:0000313" key="4">
    <source>
        <dbReference type="EMBL" id="CAF1458115.1"/>
    </source>
</evidence>
<dbReference type="Proteomes" id="UP000663877">
    <property type="component" value="Unassembled WGS sequence"/>
</dbReference>
<feature type="transmembrane region" description="Helical" evidence="1">
    <location>
        <begin position="173"/>
        <end position="196"/>
    </location>
</feature>
<feature type="chain" id="PRO_5036228560" evidence="2">
    <location>
        <begin position="22"/>
        <end position="1092"/>
    </location>
</feature>
<keyword evidence="1" id="KW-0472">Membrane</keyword>
<evidence type="ECO:0000313" key="5">
    <source>
        <dbReference type="Proteomes" id="UP000663832"/>
    </source>
</evidence>
<evidence type="ECO:0000256" key="2">
    <source>
        <dbReference type="SAM" id="SignalP"/>
    </source>
</evidence>
<name>A0A815Q4X1_9BILA</name>
<feature type="transmembrane region" description="Helical" evidence="1">
    <location>
        <begin position="260"/>
        <end position="278"/>
    </location>
</feature>
<accession>A0A815Q4X1</accession>